<dbReference type="eggNOG" id="ENOG502QVB0">
    <property type="taxonomic scope" value="Eukaryota"/>
</dbReference>
<dbReference type="InterPro" id="IPR011990">
    <property type="entry name" value="TPR-like_helical_dom_sf"/>
</dbReference>
<dbReference type="Gene3D" id="1.25.40.10">
    <property type="entry name" value="Tetratricopeptide repeat domain"/>
    <property type="match status" value="1"/>
</dbReference>
<dbReference type="OMA" id="TWTTCYN"/>
<dbReference type="RefSeq" id="XP_022464257.1">
    <property type="nucleotide sequence ID" value="XM_022607687.1"/>
</dbReference>
<reference evidence="3" key="2">
    <citation type="submission" date="2012-08" db="EMBL/GenBank/DDBJ databases">
        <title>Genome sequence of Kazachstania naganishii.</title>
        <authorList>
            <person name="Gordon J.L."/>
            <person name="Armisen D."/>
            <person name="Proux-Wera E."/>
            <person name="OhEigeartaigh S.S."/>
            <person name="Byrne K.P."/>
            <person name="Wolfe K.H."/>
        </authorList>
    </citation>
    <scope>NUCLEOTIDE SEQUENCE [LARGE SCALE GENOMIC DNA]</scope>
    <source>
        <strain evidence="3">ATCC MYA-139 / BCRC 22969 / CBS 8797 / CCRC 22969 / KCTC 17520 / NBRC 10181 / NCYC 3082</strain>
    </source>
</reference>
<organism evidence="2 3">
    <name type="scientific">Huiozyma naganishii (strain ATCC MYA-139 / BCRC 22969 / CBS 8797 / KCTC 17520 / NBRC 10181 / NCYC 3082 / Yp74L-3)</name>
    <name type="common">Yeast</name>
    <name type="synonym">Kazachstania naganishii</name>
    <dbReference type="NCBI Taxonomy" id="1071383"/>
    <lineage>
        <taxon>Eukaryota</taxon>
        <taxon>Fungi</taxon>
        <taxon>Dikarya</taxon>
        <taxon>Ascomycota</taxon>
        <taxon>Saccharomycotina</taxon>
        <taxon>Saccharomycetes</taxon>
        <taxon>Saccharomycetales</taxon>
        <taxon>Saccharomycetaceae</taxon>
        <taxon>Huiozyma</taxon>
    </lineage>
</organism>
<dbReference type="STRING" id="1071383.J7S6Z6"/>
<dbReference type="HOGENOM" id="CLU_457135_0_0_1"/>
<dbReference type="Proteomes" id="UP000006310">
    <property type="component" value="Chromosome 4"/>
</dbReference>
<reference evidence="2 3" key="1">
    <citation type="journal article" date="2011" name="Proc. Natl. Acad. Sci. U.S.A.">
        <title>Evolutionary erosion of yeast sex chromosomes by mating-type switching accidents.</title>
        <authorList>
            <person name="Gordon J.L."/>
            <person name="Armisen D."/>
            <person name="Proux-Wera E."/>
            <person name="Oheigeartaigh S.S."/>
            <person name="Byrne K.P."/>
            <person name="Wolfe K.H."/>
        </authorList>
    </citation>
    <scope>NUCLEOTIDE SEQUENCE [LARGE SCALE GENOMIC DNA]</scope>
    <source>
        <strain evidence="3">ATCC MYA-139 / BCRC 22969 / CBS 8797 / CCRC 22969 / KCTC 17520 / NBRC 10181 / NCYC 3082</strain>
    </source>
</reference>
<dbReference type="GeneID" id="34525700"/>
<dbReference type="OrthoDB" id="185373at2759"/>
<evidence type="ECO:0000256" key="1">
    <source>
        <dbReference type="SAM" id="MobiDB-lite"/>
    </source>
</evidence>
<evidence type="ECO:0008006" key="4">
    <source>
        <dbReference type="Google" id="ProtNLM"/>
    </source>
</evidence>
<proteinExistence type="predicted"/>
<evidence type="ECO:0000313" key="2">
    <source>
        <dbReference type="EMBL" id="CCK70011.1"/>
    </source>
</evidence>
<keyword evidence="3" id="KW-1185">Reference proteome</keyword>
<name>J7S6Z6_HUIN7</name>
<gene>
    <name evidence="2" type="primary">KNAG0D02620</name>
    <name evidence="2" type="ordered locus">KNAG_0D02620</name>
</gene>
<sequence length="592" mass="68237">MNVSQKFGELIRKGSKSFNVNVQRITMLAHASNQSHTGAAVKVRRSRGKVDVHRLVTENLALVGRGSQFEKKAVQQFLSPLQEEGTFQRQNVSATFDTERAVKLHRLNKELRGDPKLAPIIDTNFLDQVLRLLEQLTPRTDLETGNVVSLRSTAPEHRPPLTSQLEVPHVPDFTLPENNNSEAFARYIGLLTHGKFIKDSQLPLLIRALLHPFNETTAPLFTVRNFNDAMFYFRNKWDIASMRETFSLIRLCRLHRDTMSYNLMLGGVLRNARIRKVGNTTREFVYYLEQMLRDGVSADAHSWGVVYDHLLSDEARSRLLARLWVISPQLGRSSVLMMRVMQNCEDPEKVVKFMREHHVALTSGILRLLLRKYLAQDRIGEAWQVLQRAPTRLWDVGMLNGFLICLANRGRVDMCLMVIGNFQSARVPLDGDVFRWLYKALVRNGYTRKFAVVYQEITRWHRRVCPVRNTYWKVKCDTIVKFNCKGSDPTREQEQKLQLLLSGVTCKGSLTWDVWNVYPDLRPLLRFLGVVKGKGSRSGTAPSHSISDEGTKEKKRRYRERIRHISVGNAMAQRIPYARDTYGALARDFFWR</sequence>
<accession>J7S6Z6</accession>
<dbReference type="KEGG" id="kng:KNAG_0D02620"/>
<protein>
    <recommendedName>
        <fullName evidence="4">ATPase expression protein 3</fullName>
    </recommendedName>
</protein>
<dbReference type="EMBL" id="HE978317">
    <property type="protein sequence ID" value="CCK70011.1"/>
    <property type="molecule type" value="Genomic_DNA"/>
</dbReference>
<feature type="region of interest" description="Disordered" evidence="1">
    <location>
        <begin position="533"/>
        <end position="555"/>
    </location>
</feature>
<evidence type="ECO:0000313" key="3">
    <source>
        <dbReference type="Proteomes" id="UP000006310"/>
    </source>
</evidence>
<dbReference type="AlphaFoldDB" id="J7S6Z6"/>